<dbReference type="EMBL" id="GL379904">
    <property type="protein sequence ID" value="EGT33328.1"/>
    <property type="molecule type" value="Genomic_DNA"/>
</dbReference>
<dbReference type="InterPro" id="IPR002625">
    <property type="entry name" value="Smr_dom"/>
</dbReference>
<accession>G0NL42</accession>
<dbReference type="PROSITE" id="PS50828">
    <property type="entry name" value="SMR"/>
    <property type="match status" value="1"/>
</dbReference>
<dbReference type="SUPFAM" id="SSF160443">
    <property type="entry name" value="SMR domain-like"/>
    <property type="match status" value="1"/>
</dbReference>
<proteinExistence type="predicted"/>
<feature type="domain" description="Smr" evidence="1">
    <location>
        <begin position="68"/>
        <end position="136"/>
    </location>
</feature>
<reference evidence="3" key="1">
    <citation type="submission" date="2011-07" db="EMBL/GenBank/DDBJ databases">
        <authorList>
            <consortium name="Caenorhabditis brenneri Sequencing and Analysis Consortium"/>
            <person name="Wilson R.K."/>
        </authorList>
    </citation>
    <scope>NUCLEOTIDE SEQUENCE [LARGE SCALE GENOMIC DNA]</scope>
    <source>
        <strain evidence="3">PB2801</strain>
    </source>
</reference>
<dbReference type="FunCoup" id="G0NL42">
    <property type="interactions" value="5"/>
</dbReference>
<gene>
    <name evidence="2" type="ORF">CAEBREN_18812</name>
</gene>
<dbReference type="eggNOG" id="ENOG502TK2V">
    <property type="taxonomic scope" value="Eukaryota"/>
</dbReference>
<dbReference type="STRING" id="135651.G0NL42"/>
<dbReference type="Proteomes" id="UP000008068">
    <property type="component" value="Unassembled WGS sequence"/>
</dbReference>
<keyword evidence="3" id="KW-1185">Reference proteome</keyword>
<organism evidence="3">
    <name type="scientific">Caenorhabditis brenneri</name>
    <name type="common">Nematode worm</name>
    <dbReference type="NCBI Taxonomy" id="135651"/>
    <lineage>
        <taxon>Eukaryota</taxon>
        <taxon>Metazoa</taxon>
        <taxon>Ecdysozoa</taxon>
        <taxon>Nematoda</taxon>
        <taxon>Chromadorea</taxon>
        <taxon>Rhabditida</taxon>
        <taxon>Rhabditina</taxon>
        <taxon>Rhabditomorpha</taxon>
        <taxon>Rhabditoidea</taxon>
        <taxon>Rhabditidae</taxon>
        <taxon>Peloderinae</taxon>
        <taxon>Caenorhabditis</taxon>
    </lineage>
</organism>
<sequence length="136" mass="15520">MNAVRVNDYDAIRELAKAMLKEKIAVLYTARQQAFDANDYKMAGEISNEVNMSVIDFNLAYPKEDKYLDLHYMTEKGAVNFVAMMCHGNQGIWKLETGRGNNSPGKIPVIKRKLFEIYEGSIWIDKNEGILLLKVL</sequence>
<name>G0NL42_CAEBE</name>
<dbReference type="AlphaFoldDB" id="G0NL42"/>
<evidence type="ECO:0000313" key="3">
    <source>
        <dbReference type="Proteomes" id="UP000008068"/>
    </source>
</evidence>
<evidence type="ECO:0000259" key="1">
    <source>
        <dbReference type="PROSITE" id="PS50828"/>
    </source>
</evidence>
<evidence type="ECO:0000313" key="2">
    <source>
        <dbReference type="EMBL" id="EGT33328.1"/>
    </source>
</evidence>
<dbReference type="OrthoDB" id="5873440at2759"/>
<dbReference type="Gene3D" id="3.30.1370.110">
    <property type="match status" value="1"/>
</dbReference>
<dbReference type="InterPro" id="IPR036063">
    <property type="entry name" value="Smr_dom_sf"/>
</dbReference>
<dbReference type="HOGENOM" id="CLU_143713_1_0_1"/>
<protein>
    <recommendedName>
        <fullName evidence="1">Smr domain-containing protein</fullName>
    </recommendedName>
</protein>
<dbReference type="InParanoid" id="G0NL42"/>